<sequence length="100" mass="10852">MTDSTSRNTCIAHGIEIQMAMFSADIHSIGCMAHVLHLVSFEGLKALANGSIATTEEENKIATPMVIANLVDPPDGFNMRYYSIISCVAQLSSYLQQSTQ</sequence>
<dbReference type="EMBL" id="AVOT02004548">
    <property type="protein sequence ID" value="MBW0476688.1"/>
    <property type="molecule type" value="Genomic_DNA"/>
</dbReference>
<reference evidence="1" key="1">
    <citation type="submission" date="2021-03" db="EMBL/GenBank/DDBJ databases">
        <title>Draft genome sequence of rust myrtle Austropuccinia psidii MF-1, a brazilian biotype.</title>
        <authorList>
            <person name="Quecine M.C."/>
            <person name="Pachon D.M.R."/>
            <person name="Bonatelli M.L."/>
            <person name="Correr F.H."/>
            <person name="Franceschini L.M."/>
            <person name="Leite T.F."/>
            <person name="Margarido G.R.A."/>
            <person name="Almeida C.A."/>
            <person name="Ferrarezi J.A."/>
            <person name="Labate C.A."/>
        </authorList>
    </citation>
    <scope>NUCLEOTIDE SEQUENCE</scope>
    <source>
        <strain evidence="1">MF-1</strain>
    </source>
</reference>
<dbReference type="Proteomes" id="UP000765509">
    <property type="component" value="Unassembled WGS sequence"/>
</dbReference>
<protein>
    <submittedName>
        <fullName evidence="1">Uncharacterized protein</fullName>
    </submittedName>
</protein>
<accession>A0A9Q3C498</accession>
<dbReference type="AlphaFoldDB" id="A0A9Q3C498"/>
<evidence type="ECO:0000313" key="1">
    <source>
        <dbReference type="EMBL" id="MBW0476688.1"/>
    </source>
</evidence>
<organism evidence="1 2">
    <name type="scientific">Austropuccinia psidii MF-1</name>
    <dbReference type="NCBI Taxonomy" id="1389203"/>
    <lineage>
        <taxon>Eukaryota</taxon>
        <taxon>Fungi</taxon>
        <taxon>Dikarya</taxon>
        <taxon>Basidiomycota</taxon>
        <taxon>Pucciniomycotina</taxon>
        <taxon>Pucciniomycetes</taxon>
        <taxon>Pucciniales</taxon>
        <taxon>Sphaerophragmiaceae</taxon>
        <taxon>Austropuccinia</taxon>
    </lineage>
</organism>
<keyword evidence="2" id="KW-1185">Reference proteome</keyword>
<name>A0A9Q3C498_9BASI</name>
<evidence type="ECO:0000313" key="2">
    <source>
        <dbReference type="Proteomes" id="UP000765509"/>
    </source>
</evidence>
<gene>
    <name evidence="1" type="ORF">O181_016403</name>
</gene>
<comment type="caution">
    <text evidence="1">The sequence shown here is derived from an EMBL/GenBank/DDBJ whole genome shotgun (WGS) entry which is preliminary data.</text>
</comment>
<proteinExistence type="predicted"/>